<evidence type="ECO:0000256" key="8">
    <source>
        <dbReference type="ARBA" id="ARBA00023102"/>
    </source>
</evidence>
<proteinExistence type="inferred from homology"/>
<evidence type="ECO:0000256" key="1">
    <source>
        <dbReference type="ARBA" id="ARBA00005011"/>
    </source>
</evidence>
<comment type="catalytic activity">
    <reaction evidence="9">
        <text>L-histidinol phosphate + 2-oxoglutarate = 3-(imidazol-4-yl)-2-oxopropyl phosphate + L-glutamate</text>
        <dbReference type="Rhea" id="RHEA:23744"/>
        <dbReference type="ChEBI" id="CHEBI:16810"/>
        <dbReference type="ChEBI" id="CHEBI:29985"/>
        <dbReference type="ChEBI" id="CHEBI:57766"/>
        <dbReference type="ChEBI" id="CHEBI:57980"/>
        <dbReference type="EC" id="2.6.1.9"/>
    </reaction>
</comment>
<evidence type="ECO:0000256" key="9">
    <source>
        <dbReference type="ARBA" id="ARBA00047481"/>
    </source>
</evidence>
<keyword evidence="4 11" id="KW-0032">Aminotransferase</keyword>
<dbReference type="InterPro" id="IPR015422">
    <property type="entry name" value="PyrdxlP-dep_Trfase_small"/>
</dbReference>
<dbReference type="Proteomes" id="UP000185680">
    <property type="component" value="Chromosome"/>
</dbReference>
<dbReference type="PANTHER" id="PTHR43643">
    <property type="entry name" value="HISTIDINOL-PHOSPHATE AMINOTRANSFERASE 2"/>
    <property type="match status" value="1"/>
</dbReference>
<sequence length="325" mass="34647">MNHHHGGTDALGVPQWDFSTNANACGPCPVAMEAVRRADPRHYPDPSYADLRATLAGFHGVAAERIVLAGSASEFIVRLTGGVRGAGGRSVWLPRLAYGDYGRAAEAWGLLRADQPEAADLLWLCEPASPVGAAEALAKDVASMDGVVVLDRAYEPLRLSGRCSLDADALDRVWQLWSPNKALGMTGVRGAYAIAPLQGLAMAGQLTAMAPSWPLGSHAVAMLLAWTQADVQLWVVQSREQLGLWKCAQIALLKALGWDCLPSEANYFCAQPPVELDASALRAVGVKLRETTSLGLADHWRLGVRPPDAQAALRAALTNTKETTL</sequence>
<dbReference type="Pfam" id="PF00155">
    <property type="entry name" value="Aminotran_1_2"/>
    <property type="match status" value="2"/>
</dbReference>
<evidence type="ECO:0000256" key="2">
    <source>
        <dbReference type="ARBA" id="ARBA00007970"/>
    </source>
</evidence>
<evidence type="ECO:0000256" key="6">
    <source>
        <dbReference type="ARBA" id="ARBA00022679"/>
    </source>
</evidence>
<dbReference type="GO" id="GO:0000105">
    <property type="term" value="P:L-histidine biosynthetic process"/>
    <property type="evidence" value="ECO:0007669"/>
    <property type="project" value="UniProtKB-KW"/>
</dbReference>
<gene>
    <name evidence="11" type="ORF">LPB072_09590</name>
    <name evidence="12" type="ORF">LPB72_19085</name>
</gene>
<evidence type="ECO:0000256" key="4">
    <source>
        <dbReference type="ARBA" id="ARBA00022576"/>
    </source>
</evidence>
<dbReference type="STRING" id="1763535.LPB072_09590"/>
<feature type="domain" description="Aminotransferase class I/classII large" evidence="10">
    <location>
        <begin position="16"/>
        <end position="108"/>
    </location>
</feature>
<evidence type="ECO:0000259" key="10">
    <source>
        <dbReference type="Pfam" id="PF00155"/>
    </source>
</evidence>
<dbReference type="KEGG" id="hyl:LPB072_09590"/>
<evidence type="ECO:0000256" key="5">
    <source>
        <dbReference type="ARBA" id="ARBA00022605"/>
    </source>
</evidence>
<reference evidence="11 14" key="2">
    <citation type="submission" date="2016-10" db="EMBL/GenBank/DDBJ databases">
        <title>Hydorgenophaga sp. LPB0072 isolated from gastropod.</title>
        <authorList>
            <person name="Kim E."/>
            <person name="Yi H."/>
        </authorList>
    </citation>
    <scope>NUCLEOTIDE SEQUENCE [LARGE SCALE GENOMIC DNA]</scope>
    <source>
        <strain evidence="11 14">LPB0072</strain>
    </source>
</reference>
<feature type="domain" description="Aminotransferase class I/classII large" evidence="10">
    <location>
        <begin position="115"/>
        <end position="317"/>
    </location>
</feature>
<name>A0A162P1L1_9BURK</name>
<dbReference type="InterPro" id="IPR004839">
    <property type="entry name" value="Aminotransferase_I/II_large"/>
</dbReference>
<dbReference type="Gene3D" id="3.40.640.10">
    <property type="entry name" value="Type I PLP-dependent aspartate aminotransferase-like (Major domain)"/>
    <property type="match status" value="1"/>
</dbReference>
<keyword evidence="8" id="KW-0368">Histidine biosynthesis</keyword>
<dbReference type="Gene3D" id="3.90.1150.10">
    <property type="entry name" value="Aspartate Aminotransferase, domain 1"/>
    <property type="match status" value="1"/>
</dbReference>
<keyword evidence="13" id="KW-1185">Reference proteome</keyword>
<dbReference type="InterPro" id="IPR015421">
    <property type="entry name" value="PyrdxlP-dep_Trfase_major"/>
</dbReference>
<comment type="pathway">
    <text evidence="1">Amino-acid biosynthesis; L-histidine biosynthesis; L-histidine from 5-phospho-alpha-D-ribose 1-diphosphate: step 7/9.</text>
</comment>
<comment type="similarity">
    <text evidence="2">Belongs to the class-II pyridoxal-phosphate-dependent aminotransferase family. Histidinol-phosphate aminotransferase subfamily.</text>
</comment>
<dbReference type="OrthoDB" id="9813612at2"/>
<accession>A0A162P1L1</accession>
<dbReference type="EC" id="2.6.1.9" evidence="3"/>
<organism evidence="11 14">
    <name type="scientific">Hydrogenophaga crassostreae</name>
    <dbReference type="NCBI Taxonomy" id="1763535"/>
    <lineage>
        <taxon>Bacteria</taxon>
        <taxon>Pseudomonadati</taxon>
        <taxon>Pseudomonadota</taxon>
        <taxon>Betaproteobacteria</taxon>
        <taxon>Burkholderiales</taxon>
        <taxon>Comamonadaceae</taxon>
        <taxon>Hydrogenophaga</taxon>
    </lineage>
</organism>
<keyword evidence="6 11" id="KW-0808">Transferase</keyword>
<evidence type="ECO:0000256" key="7">
    <source>
        <dbReference type="ARBA" id="ARBA00022898"/>
    </source>
</evidence>
<dbReference type="PANTHER" id="PTHR43643:SF6">
    <property type="entry name" value="HISTIDINOL-PHOSPHATE AMINOTRANSFERASE"/>
    <property type="match status" value="1"/>
</dbReference>
<protein>
    <recommendedName>
        <fullName evidence="3">histidinol-phosphate transaminase</fullName>
        <ecNumber evidence="3">2.6.1.9</ecNumber>
    </recommendedName>
</protein>
<dbReference type="Proteomes" id="UP000185657">
    <property type="component" value="Unassembled WGS sequence"/>
</dbReference>
<evidence type="ECO:0000313" key="14">
    <source>
        <dbReference type="Proteomes" id="UP000185680"/>
    </source>
</evidence>
<dbReference type="InterPro" id="IPR015424">
    <property type="entry name" value="PyrdxlP-dep_Trfase"/>
</dbReference>
<dbReference type="EMBL" id="LVWD01000034">
    <property type="protein sequence ID" value="OAD40247.1"/>
    <property type="molecule type" value="Genomic_DNA"/>
</dbReference>
<reference evidence="12 13" key="1">
    <citation type="submission" date="2016-02" db="EMBL/GenBank/DDBJ databases">
        <title>Draft genome sequence of Hydrogenophaga sp. LPB0072.</title>
        <authorList>
            <person name="Shin S.-K."/>
            <person name="Yi H."/>
        </authorList>
    </citation>
    <scope>NUCLEOTIDE SEQUENCE [LARGE SCALE GENOMIC DNA]</scope>
    <source>
        <strain evidence="12 13">LPB0072</strain>
    </source>
</reference>
<evidence type="ECO:0000256" key="3">
    <source>
        <dbReference type="ARBA" id="ARBA00012748"/>
    </source>
</evidence>
<dbReference type="EMBL" id="CP017476">
    <property type="protein sequence ID" value="AOW13063.1"/>
    <property type="molecule type" value="Genomic_DNA"/>
</dbReference>
<keyword evidence="7" id="KW-0663">Pyridoxal phosphate</keyword>
<dbReference type="InterPro" id="IPR050106">
    <property type="entry name" value="HistidinolP_aminotransfase"/>
</dbReference>
<dbReference type="SUPFAM" id="SSF53383">
    <property type="entry name" value="PLP-dependent transferases"/>
    <property type="match status" value="1"/>
</dbReference>
<dbReference type="GO" id="GO:0030170">
    <property type="term" value="F:pyridoxal phosphate binding"/>
    <property type="evidence" value="ECO:0007669"/>
    <property type="project" value="InterPro"/>
</dbReference>
<keyword evidence="5" id="KW-0028">Amino-acid biosynthesis</keyword>
<dbReference type="GO" id="GO:0004400">
    <property type="term" value="F:histidinol-phosphate transaminase activity"/>
    <property type="evidence" value="ECO:0007669"/>
    <property type="project" value="UniProtKB-EC"/>
</dbReference>
<evidence type="ECO:0000313" key="11">
    <source>
        <dbReference type="EMBL" id="AOW13063.1"/>
    </source>
</evidence>
<dbReference type="AlphaFoldDB" id="A0A162P1L1"/>
<evidence type="ECO:0000313" key="13">
    <source>
        <dbReference type="Proteomes" id="UP000185657"/>
    </source>
</evidence>
<dbReference type="RefSeq" id="WP_066094698.1">
    <property type="nucleotide sequence ID" value="NZ_CP017476.1"/>
</dbReference>
<evidence type="ECO:0000313" key="12">
    <source>
        <dbReference type="EMBL" id="OAD40247.1"/>
    </source>
</evidence>